<feature type="transmembrane region" description="Helical" evidence="1">
    <location>
        <begin position="211"/>
        <end position="233"/>
    </location>
</feature>
<accession>A0A6L3VVC3</accession>
<proteinExistence type="predicted"/>
<sequence length="241" mass="27315">MTTPYFEDLAERLRDSGVPSDEVSGTVDDLAAYIAESGTKPEEEFGPVEEFAARLAPPEDDGPEPDASAQTWRWTADAFQDRAMLNRFGDEGWEVERVDSVGRFVCRRDGEHPQRWEYRRETVLPGRRKAVEQRLAPDGWEPCGNWMQFEYFKRPKAASLGPDAELQAPPEIPAKRFFWSRRFYTFASCYAAFVVVACAGWLAFAPADSRTGFLVGFLLGAAIAAVLMTVRLWQEHRRHVS</sequence>
<evidence type="ECO:0008006" key="4">
    <source>
        <dbReference type="Google" id="ProtNLM"/>
    </source>
</evidence>
<evidence type="ECO:0000313" key="2">
    <source>
        <dbReference type="EMBL" id="KAB2382245.1"/>
    </source>
</evidence>
<name>A0A6L3VVC3_9ACTN</name>
<feature type="transmembrane region" description="Helical" evidence="1">
    <location>
        <begin position="183"/>
        <end position="205"/>
    </location>
</feature>
<evidence type="ECO:0000256" key="1">
    <source>
        <dbReference type="SAM" id="Phobius"/>
    </source>
</evidence>
<keyword evidence="1" id="KW-1133">Transmembrane helix</keyword>
<reference evidence="2 3" key="1">
    <citation type="submission" date="2019-09" db="EMBL/GenBank/DDBJ databases">
        <title>Actinomadura physcomitrii sp. nov., a novel actinomycete isolated from moss [Physcomitrium sphaericum (Ludw) Fuernr].</title>
        <authorList>
            <person name="Liu C."/>
            <person name="Zhuang X."/>
        </authorList>
    </citation>
    <scope>NUCLEOTIDE SEQUENCE [LARGE SCALE GENOMIC DNA]</scope>
    <source>
        <strain evidence="2 3">CYP1-1B</strain>
    </source>
</reference>
<organism evidence="2 3">
    <name type="scientific">Actinomadura montaniterrae</name>
    <dbReference type="NCBI Taxonomy" id="1803903"/>
    <lineage>
        <taxon>Bacteria</taxon>
        <taxon>Bacillati</taxon>
        <taxon>Actinomycetota</taxon>
        <taxon>Actinomycetes</taxon>
        <taxon>Streptosporangiales</taxon>
        <taxon>Thermomonosporaceae</taxon>
        <taxon>Actinomadura</taxon>
    </lineage>
</organism>
<evidence type="ECO:0000313" key="3">
    <source>
        <dbReference type="Proteomes" id="UP000483004"/>
    </source>
</evidence>
<keyword evidence="3" id="KW-1185">Reference proteome</keyword>
<keyword evidence="1" id="KW-0812">Transmembrane</keyword>
<comment type="caution">
    <text evidence="2">The sequence shown here is derived from an EMBL/GenBank/DDBJ whole genome shotgun (WGS) entry which is preliminary data.</text>
</comment>
<gene>
    <name evidence="2" type="ORF">F9B16_14705</name>
</gene>
<dbReference type="OrthoDB" id="4337585at2"/>
<dbReference type="Proteomes" id="UP000483004">
    <property type="component" value="Unassembled WGS sequence"/>
</dbReference>
<keyword evidence="1" id="KW-0472">Membrane</keyword>
<dbReference type="RefSeq" id="WP_151540614.1">
    <property type="nucleotide sequence ID" value="NZ_WBMR01000033.1"/>
</dbReference>
<dbReference type="AlphaFoldDB" id="A0A6L3VVC3"/>
<protein>
    <recommendedName>
        <fullName evidence="4">DUF2812 domain-containing protein</fullName>
    </recommendedName>
</protein>
<dbReference type="EMBL" id="WBMR01000033">
    <property type="protein sequence ID" value="KAB2382245.1"/>
    <property type="molecule type" value="Genomic_DNA"/>
</dbReference>